<proteinExistence type="predicted"/>
<feature type="transmembrane region" description="Helical" evidence="7">
    <location>
        <begin position="269"/>
        <end position="288"/>
    </location>
</feature>
<feature type="transmembrane region" description="Helical" evidence="7">
    <location>
        <begin position="389"/>
        <end position="408"/>
    </location>
</feature>
<dbReference type="EMBL" id="FQUA01000012">
    <property type="protein sequence ID" value="SHE96717.1"/>
    <property type="molecule type" value="Genomic_DNA"/>
</dbReference>
<keyword evidence="4 7" id="KW-0812">Transmembrane</keyword>
<evidence type="ECO:0000259" key="8">
    <source>
        <dbReference type="Pfam" id="PF13581"/>
    </source>
</evidence>
<dbReference type="InterPro" id="IPR052031">
    <property type="entry name" value="Membrane_Transporter-Flippase"/>
</dbReference>
<sequence>MKHEVRDYFTSKMFRRQFAPALISAVGLAVGDMADAIVVGQRMGVTGLAAISLALPVFMVINVLMHGFGIGGSIRFSTLLANGKKEEGVRGFQGLLGVAICISMLLSAIGILFLTQLLAVLGTTAADGALYAVSHTYVQIILLGMPIFFISYISNYYLRNDDNQRLASFGFTVGNLSDIALNIVFVLIMDFGAAGAAWATVCGQIISIYLYLPGLGCRSGALQIFPFRPDFKGTFACLRIGFSSSVQYLFSMLFLLISNNVLLRLSGDLGVAVFDMVQNASFLILYLYDGTAKASQPLVSTFCGEHNDTGKRRTLKLGLCWGTAVGSTAMLLVVLFPHMVCHLFGLTDSATMDMGVYALRIFCLSTGFAGVSILLEGYYQACGEEKNSLILATLRGGVVLIPVTLLMSVMGISAFWWLFPVTECLSLFIFLLWHKLRRKAQMGFDATRICTRTIQSKKEELAPLIEELNRFCERWDANVKQRYFVTMAVEELCTAIKTKAFDNANGYIQLTVVAQEDGMFALHLRDNAVSFNPFSLQTEKVNDGDNYDMDAMGVLVVREKAKEFFYRRYQGFNTLVVKI</sequence>
<reference evidence="9 11" key="1">
    <citation type="journal article" date="2016" name="Genome Announc.">
        <title>Complete Genome Sequence of the Amino Acid-Fermenting Clostridium propionicum X2 (DSM 1682).</title>
        <authorList>
            <person name="Poehlein A."/>
            <person name="Schlien K."/>
            <person name="Chowdhury N.P."/>
            <person name="Gottschalk G."/>
            <person name="Buckel W."/>
            <person name="Daniel R."/>
        </authorList>
    </citation>
    <scope>NUCLEOTIDE SEQUENCE [LARGE SCALE GENOMIC DNA]</scope>
    <source>
        <strain evidence="9 11">X2</strain>
    </source>
</reference>
<keyword evidence="2" id="KW-0813">Transport</keyword>
<organism evidence="10 12">
    <name type="scientific">Anaerotignum propionicum DSM 1682</name>
    <dbReference type="NCBI Taxonomy" id="991789"/>
    <lineage>
        <taxon>Bacteria</taxon>
        <taxon>Bacillati</taxon>
        <taxon>Bacillota</taxon>
        <taxon>Clostridia</taxon>
        <taxon>Lachnospirales</taxon>
        <taxon>Anaerotignaceae</taxon>
        <taxon>Anaerotignum</taxon>
    </lineage>
</organism>
<dbReference type="EMBL" id="CP014223">
    <property type="protein sequence ID" value="AMJ41309.1"/>
    <property type="molecule type" value="Genomic_DNA"/>
</dbReference>
<feature type="transmembrane region" description="Helical" evidence="7">
    <location>
        <begin position="95"/>
        <end position="117"/>
    </location>
</feature>
<evidence type="ECO:0000256" key="5">
    <source>
        <dbReference type="ARBA" id="ARBA00022989"/>
    </source>
</evidence>
<keyword evidence="6 7" id="KW-0472">Membrane</keyword>
<evidence type="ECO:0000313" key="12">
    <source>
        <dbReference type="Proteomes" id="UP000184204"/>
    </source>
</evidence>
<gene>
    <name evidence="9" type="primary">mepA_6</name>
    <name evidence="9" type="ORF">CPRO_17210</name>
    <name evidence="10" type="ORF">SAMN02745151_02347</name>
</gene>
<protein>
    <submittedName>
        <fullName evidence="10">Efflux protein, MATE family</fullName>
    </submittedName>
    <submittedName>
        <fullName evidence="9">Multidrug export protein MepA</fullName>
    </submittedName>
</protein>
<evidence type="ECO:0000313" key="10">
    <source>
        <dbReference type="EMBL" id="SHE96717.1"/>
    </source>
</evidence>
<reference evidence="11" key="2">
    <citation type="submission" date="2016-01" db="EMBL/GenBank/DDBJ databases">
        <authorList>
            <person name="Poehlein A."/>
            <person name="Schlien K."/>
            <person name="Gottschalk G."/>
            <person name="Buckel W."/>
            <person name="Daniel R."/>
        </authorList>
    </citation>
    <scope>NUCLEOTIDE SEQUENCE [LARGE SCALE GENOMIC DNA]</scope>
    <source>
        <strain evidence="11">X2</strain>
    </source>
</reference>
<dbReference type="Proteomes" id="UP000184204">
    <property type="component" value="Unassembled WGS sequence"/>
</dbReference>
<accession>A0A0X1U8Q1</accession>
<feature type="transmembrane region" description="Helical" evidence="7">
    <location>
        <begin position="414"/>
        <end position="433"/>
    </location>
</feature>
<dbReference type="PANTHER" id="PTHR43549:SF2">
    <property type="entry name" value="MULTIDRUG RESISTANCE PROTEIN NORM-RELATED"/>
    <property type="match status" value="1"/>
</dbReference>
<keyword evidence="3" id="KW-1003">Cell membrane</keyword>
<feature type="transmembrane region" description="Helical" evidence="7">
    <location>
        <begin position="46"/>
        <end position="74"/>
    </location>
</feature>
<feature type="domain" description="Histidine kinase/HSP90-like ATPase" evidence="8">
    <location>
        <begin position="455"/>
        <end position="577"/>
    </location>
</feature>
<dbReference type="InterPro" id="IPR003594">
    <property type="entry name" value="HATPase_dom"/>
</dbReference>
<reference evidence="10" key="4">
    <citation type="submission" date="2016-11" db="EMBL/GenBank/DDBJ databases">
        <authorList>
            <person name="Varghese N."/>
            <person name="Submissions S."/>
        </authorList>
    </citation>
    <scope>NUCLEOTIDE SEQUENCE</scope>
    <source>
        <strain evidence="10">DSM 1682</strain>
    </source>
</reference>
<feature type="transmembrane region" description="Helical" evidence="7">
    <location>
        <begin position="169"/>
        <end position="189"/>
    </location>
</feature>
<dbReference type="Proteomes" id="UP000068026">
    <property type="component" value="Chromosome"/>
</dbReference>
<dbReference type="KEGG" id="cpro:CPRO_17210"/>
<evidence type="ECO:0000256" key="3">
    <source>
        <dbReference type="ARBA" id="ARBA00022475"/>
    </source>
</evidence>
<dbReference type="GO" id="GO:0015297">
    <property type="term" value="F:antiporter activity"/>
    <property type="evidence" value="ECO:0007669"/>
    <property type="project" value="InterPro"/>
</dbReference>
<evidence type="ECO:0000256" key="4">
    <source>
        <dbReference type="ARBA" id="ARBA00022692"/>
    </source>
</evidence>
<feature type="transmembrane region" description="Helical" evidence="7">
    <location>
        <begin position="137"/>
        <end position="157"/>
    </location>
</feature>
<keyword evidence="11" id="KW-1185">Reference proteome</keyword>
<feature type="transmembrane region" description="Helical" evidence="7">
    <location>
        <begin position="233"/>
        <end position="257"/>
    </location>
</feature>
<evidence type="ECO:0000256" key="2">
    <source>
        <dbReference type="ARBA" id="ARBA00022448"/>
    </source>
</evidence>
<dbReference type="OrthoDB" id="9808973at2"/>
<dbReference type="Pfam" id="PF01554">
    <property type="entry name" value="MatE"/>
    <property type="match status" value="2"/>
</dbReference>
<evidence type="ECO:0000256" key="6">
    <source>
        <dbReference type="ARBA" id="ARBA00023136"/>
    </source>
</evidence>
<evidence type="ECO:0000313" key="11">
    <source>
        <dbReference type="Proteomes" id="UP000068026"/>
    </source>
</evidence>
<feature type="transmembrane region" description="Helical" evidence="7">
    <location>
        <begin position="195"/>
        <end position="212"/>
    </location>
</feature>
<comment type="subcellular location">
    <subcellularLocation>
        <location evidence="1">Cell membrane</location>
        <topology evidence="1">Multi-pass membrane protein</topology>
    </subcellularLocation>
</comment>
<dbReference type="InterPro" id="IPR002528">
    <property type="entry name" value="MATE_fam"/>
</dbReference>
<keyword evidence="5 7" id="KW-1133">Transmembrane helix</keyword>
<feature type="transmembrane region" description="Helical" evidence="7">
    <location>
        <begin position="357"/>
        <end position="377"/>
    </location>
</feature>
<dbReference type="GO" id="GO:0005886">
    <property type="term" value="C:plasma membrane"/>
    <property type="evidence" value="ECO:0007669"/>
    <property type="project" value="UniProtKB-SubCell"/>
</dbReference>
<dbReference type="Pfam" id="PF13581">
    <property type="entry name" value="HATPase_c_2"/>
    <property type="match status" value="1"/>
</dbReference>
<feature type="transmembrane region" description="Helical" evidence="7">
    <location>
        <begin position="319"/>
        <end position="345"/>
    </location>
</feature>
<evidence type="ECO:0000313" key="9">
    <source>
        <dbReference type="EMBL" id="AMJ41309.1"/>
    </source>
</evidence>
<reference evidence="12" key="3">
    <citation type="submission" date="2016-11" db="EMBL/GenBank/DDBJ databases">
        <authorList>
            <person name="Jaros S."/>
            <person name="Januszkiewicz K."/>
            <person name="Wedrychowicz H."/>
        </authorList>
    </citation>
    <scope>NUCLEOTIDE SEQUENCE [LARGE SCALE GENOMIC DNA]</scope>
    <source>
        <strain evidence="12">DSM 1682</strain>
    </source>
</reference>
<dbReference type="PANTHER" id="PTHR43549">
    <property type="entry name" value="MULTIDRUG RESISTANCE PROTEIN YPNP-RELATED"/>
    <property type="match status" value="1"/>
</dbReference>
<dbReference type="RefSeq" id="WP_066050293.1">
    <property type="nucleotide sequence ID" value="NZ_CP014223.1"/>
</dbReference>
<evidence type="ECO:0000256" key="1">
    <source>
        <dbReference type="ARBA" id="ARBA00004651"/>
    </source>
</evidence>
<dbReference type="AlphaFoldDB" id="A0A0X1U8Q1"/>
<name>A0A0X1U8Q1_ANAPI</name>
<dbReference type="GO" id="GO:0042910">
    <property type="term" value="F:xenobiotic transmembrane transporter activity"/>
    <property type="evidence" value="ECO:0007669"/>
    <property type="project" value="InterPro"/>
</dbReference>
<evidence type="ECO:0000256" key="7">
    <source>
        <dbReference type="SAM" id="Phobius"/>
    </source>
</evidence>